<accession>A0ABP0SH48</accession>
<organism evidence="1 2">
    <name type="scientific">Durusdinium trenchii</name>
    <dbReference type="NCBI Taxonomy" id="1381693"/>
    <lineage>
        <taxon>Eukaryota</taxon>
        <taxon>Sar</taxon>
        <taxon>Alveolata</taxon>
        <taxon>Dinophyceae</taxon>
        <taxon>Suessiales</taxon>
        <taxon>Symbiodiniaceae</taxon>
        <taxon>Durusdinium</taxon>
    </lineage>
</organism>
<comment type="caution">
    <text evidence="1">The sequence shown here is derived from an EMBL/GenBank/DDBJ whole genome shotgun (WGS) entry which is preliminary data.</text>
</comment>
<proteinExistence type="predicted"/>
<reference evidence="1 2" key="1">
    <citation type="submission" date="2024-02" db="EMBL/GenBank/DDBJ databases">
        <authorList>
            <person name="Chen Y."/>
            <person name="Shah S."/>
            <person name="Dougan E. K."/>
            <person name="Thang M."/>
            <person name="Chan C."/>
        </authorList>
    </citation>
    <scope>NUCLEOTIDE SEQUENCE [LARGE SCALE GENOMIC DNA]</scope>
</reference>
<name>A0ABP0SH48_9DINO</name>
<keyword evidence="2" id="KW-1185">Reference proteome</keyword>
<dbReference type="EMBL" id="CAXAMM010043773">
    <property type="protein sequence ID" value="CAK9111677.1"/>
    <property type="molecule type" value="Genomic_DNA"/>
</dbReference>
<gene>
    <name evidence="1" type="ORF">SCF082_LOCUS51806</name>
</gene>
<protein>
    <submittedName>
        <fullName evidence="1">Uncharacterized protein</fullName>
    </submittedName>
</protein>
<evidence type="ECO:0000313" key="1">
    <source>
        <dbReference type="EMBL" id="CAK9111677.1"/>
    </source>
</evidence>
<dbReference type="Proteomes" id="UP001642464">
    <property type="component" value="Unassembled WGS sequence"/>
</dbReference>
<sequence>MRYGTFVRQWNAKCTLVLKFRDQSAFSQCDVCQELKEQFQNRATPMDIRLGALRLYRQHLVSQYSDRCAFWSLRDISSETFSRTITIITDGADQAKYMVPRHPQLRTCYRASKLQRPKIKIHGCWAFGHTLQLALLEETQQSGSAMVQELLMICIEKVMAQCRSRGEVCPDTLCVIGDNTVKEL</sequence>
<evidence type="ECO:0000313" key="2">
    <source>
        <dbReference type="Proteomes" id="UP001642464"/>
    </source>
</evidence>